<reference evidence="4 5" key="1">
    <citation type="submission" date="2017-03" db="EMBL/GenBank/DDBJ databases">
        <title>Genome sequence of Clostridium oryzae DSM 28571.</title>
        <authorList>
            <person name="Poehlein A."/>
            <person name="Daniel R."/>
        </authorList>
    </citation>
    <scope>NUCLEOTIDE SEQUENCE [LARGE SCALE GENOMIC DNA]</scope>
    <source>
        <strain evidence="4 5">DSM 28571</strain>
    </source>
</reference>
<feature type="domain" description="Glycoside hydrolase 35 catalytic" evidence="3">
    <location>
        <begin position="13"/>
        <end position="244"/>
    </location>
</feature>
<dbReference type="InterPro" id="IPR001944">
    <property type="entry name" value="Glycoside_Hdrlase_35"/>
</dbReference>
<name>A0A1V4IYX5_9CLOT</name>
<keyword evidence="4" id="KW-0378">Hydrolase</keyword>
<dbReference type="PANTHER" id="PTHR23421">
    <property type="entry name" value="BETA-GALACTOSIDASE RELATED"/>
    <property type="match status" value="1"/>
</dbReference>
<dbReference type="Gene3D" id="2.102.20.10">
    <property type="entry name" value="Beta-galactosidase, domain 2"/>
    <property type="match status" value="1"/>
</dbReference>
<sequence length="937" mass="105865">MEKNLVSMNKNGIYIRGKSEIIMCSSLFYFRIPKGMWRDRLRKVKTAGYNCIDVYFPWNYHETSEGKWEFSEEKDVAEYLKMAAEEKLLIIARPGPYICSEWDCGGLPGYLLSKKSIKLRDNNEVYLKYVDEWFRRIIPILSEYQLGKKGTIIAVQVENELDFYNCEDVQGYIEKLRDMAKNYGITVPITVCAGQGEVANAGGTVEGVIPTLNFYPDIHDGSFEGKVKNYYESLKELQFPLLVTETHRCHSLLKRELCSGAKFLGPYNQVGGFDFGYTTSVNNWGQPLGYMTHHYGFGSMIGPYGELTEEFFEARLMNDFISSFGEVLAEAEAVSNHNFKISSDVALGNFGASVLRLKNDGFVVGIANVDTKDGSAVITYDDKQVIPQKTIFNINEGECRLISVNVPLSIWGLQGTIVYSTAEFSRVMKFGTTTVMILNAEEEGEIAFKLSSSYIKCEGAVLEKNGEEKVIIFNAKERGKCNVDFPNGSKLIIRFLPRTEAACIIEVKENGDVIVGKKDFLKECESFKISPVNLKKKNIENFNRKFDADKILLDGKADFMESNGLYRGYGFYNSKALLYGTQKVLGYVLHNAADILSLYVNDKFLGTKLSGGTCVFIKEDEEVQDKELNIIVRSEIWGHSNFSDSRLPAMSIHSLKGLSGITVVTNIKNISTGWRYYKGIHCSYCINEDKAEDKLRPILAFAGFNNPEQPQAGYYKKTIKASPETNSCVLFMDNLNSIAKVYVDGKFVKELNKYDFSVVLDDYLDCTAYHDVVIYYEARFIEESKDINIRIFEGVKPLSWILSGAEERKLWENAVSVIKGANTIQLPLILKPGEAAWLGAEKNILQKNYSYEFRCKGQNGKATVFLNGKMIGRLWLNNDKEVMPILKGGNPDSLYLPQCWLKESNDIYVMVEALAAGREAVISEIEFKSMKTEWILE</sequence>
<organism evidence="4 5">
    <name type="scientific">Clostridium oryzae</name>
    <dbReference type="NCBI Taxonomy" id="1450648"/>
    <lineage>
        <taxon>Bacteria</taxon>
        <taxon>Bacillati</taxon>
        <taxon>Bacillota</taxon>
        <taxon>Clostridia</taxon>
        <taxon>Eubacteriales</taxon>
        <taxon>Clostridiaceae</taxon>
        <taxon>Clostridium</taxon>
    </lineage>
</organism>
<dbReference type="GO" id="GO:0005975">
    <property type="term" value="P:carbohydrate metabolic process"/>
    <property type="evidence" value="ECO:0007669"/>
    <property type="project" value="InterPro"/>
</dbReference>
<dbReference type="Proteomes" id="UP000190080">
    <property type="component" value="Unassembled WGS sequence"/>
</dbReference>
<dbReference type="SUPFAM" id="SSF51445">
    <property type="entry name" value="(Trans)glycosidases"/>
    <property type="match status" value="1"/>
</dbReference>
<gene>
    <name evidence="4" type="primary">bga_1</name>
    <name evidence="4" type="ORF">CLORY_02680</name>
</gene>
<keyword evidence="5" id="KW-1185">Reference proteome</keyword>
<proteinExistence type="inferred from homology"/>
<dbReference type="AlphaFoldDB" id="A0A1V4IYX5"/>
<dbReference type="EC" id="3.2.1.23" evidence="4"/>
<evidence type="ECO:0000313" key="4">
    <source>
        <dbReference type="EMBL" id="OPJ65268.1"/>
    </source>
</evidence>
<protein>
    <submittedName>
        <fullName evidence="4">Beta-galactosidase</fullName>
        <ecNumber evidence="4">3.2.1.23</ecNumber>
    </submittedName>
</protein>
<dbReference type="InterPro" id="IPR017853">
    <property type="entry name" value="GH"/>
</dbReference>
<dbReference type="InterPro" id="IPR031330">
    <property type="entry name" value="Gly_Hdrlase_35_cat"/>
</dbReference>
<comment type="similarity">
    <text evidence="1 2">Belongs to the glycosyl hydrolase 35 family.</text>
</comment>
<dbReference type="Pfam" id="PF01301">
    <property type="entry name" value="Glyco_hydro_35"/>
    <property type="match status" value="1"/>
</dbReference>
<evidence type="ECO:0000256" key="2">
    <source>
        <dbReference type="RuleBase" id="RU003679"/>
    </source>
</evidence>
<dbReference type="InterPro" id="IPR037110">
    <property type="entry name" value="Betagal_dom2_sf"/>
</dbReference>
<dbReference type="PRINTS" id="PR00742">
    <property type="entry name" value="GLHYDRLASE35"/>
</dbReference>
<dbReference type="STRING" id="1450648.CLORY_02680"/>
<dbReference type="Gene3D" id="3.20.20.80">
    <property type="entry name" value="Glycosidases"/>
    <property type="match status" value="1"/>
</dbReference>
<keyword evidence="4" id="KW-0326">Glycosidase</keyword>
<comment type="caution">
    <text evidence="4">The sequence shown here is derived from an EMBL/GenBank/DDBJ whole genome shotgun (WGS) entry which is preliminary data.</text>
</comment>
<evidence type="ECO:0000256" key="1">
    <source>
        <dbReference type="ARBA" id="ARBA00009809"/>
    </source>
</evidence>
<dbReference type="RefSeq" id="WP_079421763.1">
    <property type="nucleotide sequence ID" value="NZ_MZGV01000001.1"/>
</dbReference>
<evidence type="ECO:0000313" key="5">
    <source>
        <dbReference type="Proteomes" id="UP000190080"/>
    </source>
</evidence>
<dbReference type="OrthoDB" id="9813184at2"/>
<evidence type="ECO:0000259" key="3">
    <source>
        <dbReference type="Pfam" id="PF01301"/>
    </source>
</evidence>
<dbReference type="EMBL" id="MZGV01000001">
    <property type="protein sequence ID" value="OPJ65268.1"/>
    <property type="molecule type" value="Genomic_DNA"/>
</dbReference>
<accession>A0A1V4IYX5</accession>
<dbReference type="Gene3D" id="2.60.120.260">
    <property type="entry name" value="Galactose-binding domain-like"/>
    <property type="match status" value="1"/>
</dbReference>
<dbReference type="GO" id="GO:0004565">
    <property type="term" value="F:beta-galactosidase activity"/>
    <property type="evidence" value="ECO:0007669"/>
    <property type="project" value="UniProtKB-EC"/>
</dbReference>